<dbReference type="AlphaFoldDB" id="A0A2W5VM57"/>
<dbReference type="SUPFAM" id="SSF52980">
    <property type="entry name" value="Restriction endonuclease-like"/>
    <property type="match status" value="1"/>
</dbReference>
<evidence type="ECO:0000259" key="1">
    <source>
        <dbReference type="Pfam" id="PF09588"/>
    </source>
</evidence>
<dbReference type="PANTHER" id="PTHR46609:SF6">
    <property type="entry name" value="EXONUCLEASE, PHAGE-TYPE_RECB, C-TERMINAL DOMAIN-CONTAINING PROTEIN-RELATED"/>
    <property type="match status" value="1"/>
</dbReference>
<comment type="caution">
    <text evidence="2">The sequence shown here is derived from an EMBL/GenBank/DDBJ whole genome shotgun (WGS) entry which is preliminary data.</text>
</comment>
<keyword evidence="2" id="KW-0540">Nuclease</keyword>
<dbReference type="EMBL" id="QFQZ01000006">
    <property type="protein sequence ID" value="PZR36455.1"/>
    <property type="molecule type" value="Genomic_DNA"/>
</dbReference>
<dbReference type="CDD" id="cd22343">
    <property type="entry name" value="PDDEXK_lambda_exonuclease-like"/>
    <property type="match status" value="1"/>
</dbReference>
<dbReference type="Proteomes" id="UP000249393">
    <property type="component" value="Unassembled WGS sequence"/>
</dbReference>
<dbReference type="Pfam" id="PF09588">
    <property type="entry name" value="YqaJ"/>
    <property type="match status" value="1"/>
</dbReference>
<keyword evidence="2" id="KW-0269">Exonuclease</keyword>
<proteinExistence type="predicted"/>
<accession>A0A2W5VM57</accession>
<reference evidence="2 3" key="1">
    <citation type="submission" date="2017-08" db="EMBL/GenBank/DDBJ databases">
        <title>Infants hospitalized years apart are colonized by the same room-sourced microbial strains.</title>
        <authorList>
            <person name="Brooks B."/>
            <person name="Olm M.R."/>
            <person name="Firek B.A."/>
            <person name="Baker R."/>
            <person name="Thomas B.C."/>
            <person name="Morowitz M.J."/>
            <person name="Banfield J.F."/>
        </authorList>
    </citation>
    <scope>NUCLEOTIDE SEQUENCE [LARGE SCALE GENOMIC DNA]</scope>
    <source>
        <strain evidence="2">S2_003_000_R2_4</strain>
    </source>
</reference>
<name>A0A2W5VM57_9CAUL</name>
<evidence type="ECO:0000313" key="2">
    <source>
        <dbReference type="EMBL" id="PZR36455.1"/>
    </source>
</evidence>
<dbReference type="PANTHER" id="PTHR46609">
    <property type="entry name" value="EXONUCLEASE, PHAGE-TYPE/RECB, C-TERMINAL DOMAIN-CONTAINING PROTEIN"/>
    <property type="match status" value="1"/>
</dbReference>
<organism evidence="2 3">
    <name type="scientific">Caulobacter segnis</name>
    <dbReference type="NCBI Taxonomy" id="88688"/>
    <lineage>
        <taxon>Bacteria</taxon>
        <taxon>Pseudomonadati</taxon>
        <taxon>Pseudomonadota</taxon>
        <taxon>Alphaproteobacteria</taxon>
        <taxon>Caulobacterales</taxon>
        <taxon>Caulobacteraceae</taxon>
        <taxon>Caulobacter</taxon>
    </lineage>
</organism>
<gene>
    <name evidence="2" type="ORF">DI526_03185</name>
</gene>
<protein>
    <submittedName>
        <fullName evidence="2">Exonuclease</fullName>
    </submittedName>
</protein>
<dbReference type="GO" id="GO:0004527">
    <property type="term" value="F:exonuclease activity"/>
    <property type="evidence" value="ECO:0007669"/>
    <property type="project" value="UniProtKB-KW"/>
</dbReference>
<sequence length="215" mass="24022">MAVRFIDCDQNSPEWHAARLGIPTASSFKDLLAKAKNGTERKTRDTYLRKIAGEVIQGRPMETYSNDDMARGHAQEEEAAAHYAFLQRVTVSKIGFARDDDLRAGASPDRDVGGEGLLEIKTKAPHLMVELIANWDASCPSEHKAQCQGQLWVTGRPWVDLAFYCPGMPMPIVRVYRDEFFIAELAREVREFNADLDRLVDQVMAFGRPAPALAA</sequence>
<dbReference type="InterPro" id="IPR051703">
    <property type="entry name" value="NF-kappa-B_Signaling_Reg"/>
</dbReference>
<dbReference type="RefSeq" id="WP_304273969.1">
    <property type="nucleotide sequence ID" value="NZ_QFQZ01000006.1"/>
</dbReference>
<dbReference type="InterPro" id="IPR019080">
    <property type="entry name" value="YqaJ_viral_recombinase"/>
</dbReference>
<dbReference type="InterPro" id="IPR011335">
    <property type="entry name" value="Restrct_endonuc-II-like"/>
</dbReference>
<dbReference type="Gene3D" id="3.90.320.10">
    <property type="match status" value="1"/>
</dbReference>
<keyword evidence="2" id="KW-0378">Hydrolase</keyword>
<dbReference type="InterPro" id="IPR011604">
    <property type="entry name" value="PDDEXK-like_dom_sf"/>
</dbReference>
<feature type="domain" description="YqaJ viral recombinase" evidence="1">
    <location>
        <begin position="14"/>
        <end position="156"/>
    </location>
</feature>
<evidence type="ECO:0000313" key="3">
    <source>
        <dbReference type="Proteomes" id="UP000249393"/>
    </source>
</evidence>